<dbReference type="AlphaFoldDB" id="A0A328TP17"/>
<evidence type="ECO:0000313" key="2">
    <source>
        <dbReference type="Proteomes" id="UP000244334"/>
    </source>
</evidence>
<accession>A0A328TP17</accession>
<protein>
    <submittedName>
        <fullName evidence="1">Uncharacterized protein</fullName>
    </submittedName>
</protein>
<reference evidence="1" key="1">
    <citation type="submission" date="2018-04" db="EMBL/GenBank/DDBJ databases">
        <title>Genomes of the Obligate Erwinia dacicola and Facultative Enterobacter sp. OLF Endosymbionts of the Olive Fruit fly, Bactrocera oleae.</title>
        <authorList>
            <person name="Estes A.M."/>
            <person name="Hearn D.J."/>
            <person name="Agarwal S."/>
            <person name="Pierson E.A."/>
            <person name="Dunning-Hotopp J.C."/>
        </authorList>
    </citation>
    <scope>NUCLEOTIDE SEQUENCE [LARGE SCALE GENOMIC DNA]</scope>
    <source>
        <strain evidence="1">Oroville</strain>
    </source>
</reference>
<comment type="caution">
    <text evidence="1">The sequence shown here is derived from an EMBL/GenBank/DDBJ whole genome shotgun (WGS) entry which is preliminary data.</text>
</comment>
<gene>
    <name evidence="1" type="ORF">ACZ87_02395</name>
</gene>
<proteinExistence type="predicted"/>
<sequence length="48" mass="5347">MWTLILKIPFNQLFKHLTFPLMEGLTSITNAKAVPGQTGLTGVMVCRE</sequence>
<dbReference type="EMBL" id="LJAM02000259">
    <property type="protein sequence ID" value="RAP70801.1"/>
    <property type="molecule type" value="Genomic_DNA"/>
</dbReference>
<organism evidence="1 2">
    <name type="scientific">Candidatus Erwinia dacicola</name>
    <dbReference type="NCBI Taxonomy" id="252393"/>
    <lineage>
        <taxon>Bacteria</taxon>
        <taxon>Pseudomonadati</taxon>
        <taxon>Pseudomonadota</taxon>
        <taxon>Gammaproteobacteria</taxon>
        <taxon>Enterobacterales</taxon>
        <taxon>Erwiniaceae</taxon>
        <taxon>Erwinia</taxon>
    </lineage>
</organism>
<name>A0A328TP17_9GAMM</name>
<evidence type="ECO:0000313" key="1">
    <source>
        <dbReference type="EMBL" id="RAP70801.1"/>
    </source>
</evidence>
<dbReference type="Proteomes" id="UP000244334">
    <property type="component" value="Unassembled WGS sequence"/>
</dbReference>
<keyword evidence="2" id="KW-1185">Reference proteome</keyword>